<dbReference type="CDD" id="cd00093">
    <property type="entry name" value="HTH_XRE"/>
    <property type="match status" value="1"/>
</dbReference>
<sequence>MPNPERIDLVRLRLGLTKMAFAERLGVDRKTVQRMEQGGEISEQLMDRLCATSGYSRLFFEKSSVDYPSPDGVSFRSLRSLTAGPRDAALAAGALAFEIDDWIRQRFELPEHSIPQLNNRTPVAAAAAVRAAWGIGEKPIANMVNLLEAHGVRVFSLVEETRHLDAYSFWRNEKPYVFLNTLKTAEHSRFDAAHELGHLVMHRHMGSNHKSAEDEANAFASALLIPPNDLIAKLPRVQSLRQIIQWKKRWGVSAAALNYALQKNELISEWHYRGNYIQLNKLGRENEPDAMERETSQVWRKILTALWSEGISTSHIARELAIPEREISNLLFGIAAVTSGPAFTDGQNRLRLVKG</sequence>
<dbReference type="InterPro" id="IPR052345">
    <property type="entry name" value="Rad_response_metalloprotease"/>
</dbReference>
<reference evidence="3 4" key="1">
    <citation type="submission" date="2018-11" db="EMBL/GenBank/DDBJ databases">
        <title>Genome sequencing and analysis.</title>
        <authorList>
            <person name="Huang Y.-T."/>
        </authorList>
    </citation>
    <scope>NUCLEOTIDE SEQUENCE [LARGE SCALE GENOMIC DNA]</scope>
    <source>
        <strain evidence="3 4">SHIN</strain>
    </source>
</reference>
<dbReference type="Gene3D" id="1.10.10.2910">
    <property type="match status" value="1"/>
</dbReference>
<dbReference type="PANTHER" id="PTHR43236">
    <property type="entry name" value="ANTITOXIN HIGA1"/>
    <property type="match status" value="1"/>
</dbReference>
<gene>
    <name evidence="3" type="ORF">EHE22_18965</name>
</gene>
<dbReference type="AlphaFoldDB" id="A0A7Y3WYK7"/>
<dbReference type="Proteomes" id="UP000526233">
    <property type="component" value="Unassembled WGS sequence"/>
</dbReference>
<dbReference type="EMBL" id="PKQI01000003">
    <property type="protein sequence ID" value="NNV22497.1"/>
    <property type="molecule type" value="Genomic_DNA"/>
</dbReference>
<proteinExistence type="inferred from homology"/>
<name>A0A7Y3WYK7_9HYPH</name>
<dbReference type="InterPro" id="IPR001387">
    <property type="entry name" value="Cro/C1-type_HTH"/>
</dbReference>
<dbReference type="RefSeq" id="WP_171380140.1">
    <property type="nucleotide sequence ID" value="NZ_PKQI01000003.1"/>
</dbReference>
<dbReference type="SMART" id="SM00530">
    <property type="entry name" value="HTH_XRE"/>
    <property type="match status" value="1"/>
</dbReference>
<comment type="similarity">
    <text evidence="1">Belongs to the short-chain fatty acyl-CoA assimilation regulator (ScfR) family.</text>
</comment>
<dbReference type="Pfam" id="PF06114">
    <property type="entry name" value="Peptidase_M78"/>
    <property type="match status" value="1"/>
</dbReference>
<dbReference type="Gene3D" id="1.10.260.40">
    <property type="entry name" value="lambda repressor-like DNA-binding domains"/>
    <property type="match status" value="1"/>
</dbReference>
<dbReference type="PANTHER" id="PTHR43236:SF1">
    <property type="entry name" value="BLL7220 PROTEIN"/>
    <property type="match status" value="1"/>
</dbReference>
<organism evidence="3 4">
    <name type="scientific">Brucella pseudogrignonensis</name>
    <dbReference type="NCBI Taxonomy" id="419475"/>
    <lineage>
        <taxon>Bacteria</taxon>
        <taxon>Pseudomonadati</taxon>
        <taxon>Pseudomonadota</taxon>
        <taxon>Alphaproteobacteria</taxon>
        <taxon>Hyphomicrobiales</taxon>
        <taxon>Brucellaceae</taxon>
        <taxon>Brucella/Ochrobactrum group</taxon>
        <taxon>Brucella</taxon>
    </lineage>
</organism>
<evidence type="ECO:0000313" key="4">
    <source>
        <dbReference type="Proteomes" id="UP000526233"/>
    </source>
</evidence>
<evidence type="ECO:0000259" key="2">
    <source>
        <dbReference type="PROSITE" id="PS50943"/>
    </source>
</evidence>
<dbReference type="SUPFAM" id="SSF47413">
    <property type="entry name" value="lambda repressor-like DNA-binding domains"/>
    <property type="match status" value="1"/>
</dbReference>
<evidence type="ECO:0000256" key="1">
    <source>
        <dbReference type="ARBA" id="ARBA00007227"/>
    </source>
</evidence>
<accession>A0A7Y3WYK7</accession>
<feature type="domain" description="HTH cro/C1-type" evidence="2">
    <location>
        <begin position="7"/>
        <end position="38"/>
    </location>
</feature>
<protein>
    <submittedName>
        <fullName evidence="3">ImmA/IrrE family metallo-endopeptidase</fullName>
    </submittedName>
</protein>
<dbReference type="InterPro" id="IPR010982">
    <property type="entry name" value="Lambda_DNA-bd_dom_sf"/>
</dbReference>
<comment type="caution">
    <text evidence="3">The sequence shown here is derived from an EMBL/GenBank/DDBJ whole genome shotgun (WGS) entry which is preliminary data.</text>
</comment>
<dbReference type="InterPro" id="IPR010359">
    <property type="entry name" value="IrrE_HExxH"/>
</dbReference>
<dbReference type="GO" id="GO:0003677">
    <property type="term" value="F:DNA binding"/>
    <property type="evidence" value="ECO:0007669"/>
    <property type="project" value="InterPro"/>
</dbReference>
<dbReference type="PROSITE" id="PS50943">
    <property type="entry name" value="HTH_CROC1"/>
    <property type="match status" value="1"/>
</dbReference>
<evidence type="ECO:0000313" key="3">
    <source>
        <dbReference type="EMBL" id="NNV22497.1"/>
    </source>
</evidence>